<proteinExistence type="predicted"/>
<dbReference type="Pfam" id="PF01872">
    <property type="entry name" value="RibD_C"/>
    <property type="match status" value="1"/>
</dbReference>
<evidence type="ECO:0000259" key="1">
    <source>
        <dbReference type="Pfam" id="PF01872"/>
    </source>
</evidence>
<dbReference type="InParanoid" id="A0A545AZG9"/>
<dbReference type="Proteomes" id="UP000317982">
    <property type="component" value="Unassembled WGS sequence"/>
</dbReference>
<evidence type="ECO:0000313" key="3">
    <source>
        <dbReference type="Proteomes" id="UP000317982"/>
    </source>
</evidence>
<protein>
    <submittedName>
        <fullName evidence="2">Dihydrofolate reductase</fullName>
    </submittedName>
</protein>
<accession>A0A545AZG9</accession>
<reference evidence="2 3" key="1">
    <citation type="submission" date="2019-07" db="EMBL/GenBank/DDBJ databases">
        <title>Cryptosporangium phraense sp. nov., isolated from plant litter.</title>
        <authorList>
            <person name="Suriyachadkun C."/>
        </authorList>
    </citation>
    <scope>NUCLEOTIDE SEQUENCE [LARGE SCALE GENOMIC DNA]</scope>
    <source>
        <strain evidence="2 3">A-T 5661</strain>
    </source>
</reference>
<name>A0A545AZG9_9ACTN</name>
<feature type="domain" description="Bacterial bifunctional deaminase-reductase C-terminal" evidence="1">
    <location>
        <begin position="3"/>
        <end position="167"/>
    </location>
</feature>
<organism evidence="2 3">
    <name type="scientific">Cryptosporangium phraense</name>
    <dbReference type="NCBI Taxonomy" id="2593070"/>
    <lineage>
        <taxon>Bacteria</taxon>
        <taxon>Bacillati</taxon>
        <taxon>Actinomycetota</taxon>
        <taxon>Actinomycetes</taxon>
        <taxon>Cryptosporangiales</taxon>
        <taxon>Cryptosporangiaceae</taxon>
        <taxon>Cryptosporangium</taxon>
    </lineage>
</organism>
<dbReference type="PANTHER" id="PTHR38011">
    <property type="entry name" value="DIHYDROFOLATE REDUCTASE FAMILY PROTEIN (AFU_ORTHOLOGUE AFUA_8G06820)"/>
    <property type="match status" value="1"/>
</dbReference>
<dbReference type="GO" id="GO:0009231">
    <property type="term" value="P:riboflavin biosynthetic process"/>
    <property type="evidence" value="ECO:0007669"/>
    <property type="project" value="InterPro"/>
</dbReference>
<dbReference type="SUPFAM" id="SSF53597">
    <property type="entry name" value="Dihydrofolate reductase-like"/>
    <property type="match status" value="1"/>
</dbReference>
<sequence>MAKVLYGATMSLDGFIAGPDGDMSWLKDHLGPDPVADDLVAHVGSVLVGGRSYRGDDPNVGTEKEGPFGGAWHGEQIVLTRTPAPDLPGVTFVSTLNTALHQARAAAGDQYVCIIGADVGRQCLDAGEVDEVLVFVAPVLLGDGVPLYRHLGGATTRLECTNVHTTPHATSLWYRVHR</sequence>
<evidence type="ECO:0000313" key="2">
    <source>
        <dbReference type="EMBL" id="TQS46005.1"/>
    </source>
</evidence>
<comment type="caution">
    <text evidence="2">The sequence shown here is derived from an EMBL/GenBank/DDBJ whole genome shotgun (WGS) entry which is preliminary data.</text>
</comment>
<dbReference type="EMBL" id="VIRS01000003">
    <property type="protein sequence ID" value="TQS46005.1"/>
    <property type="molecule type" value="Genomic_DNA"/>
</dbReference>
<dbReference type="InterPro" id="IPR024072">
    <property type="entry name" value="DHFR-like_dom_sf"/>
</dbReference>
<dbReference type="InterPro" id="IPR002734">
    <property type="entry name" value="RibDG_C"/>
</dbReference>
<keyword evidence="3" id="KW-1185">Reference proteome</keyword>
<dbReference type="PANTHER" id="PTHR38011:SF11">
    <property type="entry name" value="2,5-DIAMINO-6-RIBOSYLAMINO-4(3H)-PYRIMIDINONE 5'-PHOSPHATE REDUCTASE"/>
    <property type="match status" value="1"/>
</dbReference>
<dbReference type="AlphaFoldDB" id="A0A545AZG9"/>
<dbReference type="Gene3D" id="3.40.430.10">
    <property type="entry name" value="Dihydrofolate Reductase, subunit A"/>
    <property type="match status" value="1"/>
</dbReference>
<dbReference type="OrthoDB" id="2313602at2"/>
<gene>
    <name evidence="2" type="ORF">FL583_05815</name>
</gene>
<dbReference type="GO" id="GO:0008703">
    <property type="term" value="F:5-amino-6-(5-phosphoribosylamino)uracil reductase activity"/>
    <property type="evidence" value="ECO:0007669"/>
    <property type="project" value="InterPro"/>
</dbReference>
<dbReference type="RefSeq" id="WP_142703412.1">
    <property type="nucleotide sequence ID" value="NZ_VIRS01000003.1"/>
</dbReference>
<dbReference type="InterPro" id="IPR050765">
    <property type="entry name" value="Riboflavin_Biosynth_HTPR"/>
</dbReference>